<dbReference type="AlphaFoldDB" id="S4P9C5"/>
<protein>
    <submittedName>
        <fullName evidence="1">Uncharacterized protein</fullName>
    </submittedName>
</protein>
<reference evidence="1" key="2">
    <citation type="submission" date="2013-05" db="EMBL/GenBank/DDBJ databases">
        <authorList>
            <person name="Carter J.-M."/>
            <person name="Baker S.C."/>
            <person name="Pink R."/>
            <person name="Carter D.R.F."/>
            <person name="Collins A."/>
            <person name="Tomlin J."/>
            <person name="Gibbs M."/>
            <person name="Breuker C.J."/>
        </authorList>
    </citation>
    <scope>NUCLEOTIDE SEQUENCE</scope>
    <source>
        <tissue evidence="1">Ovary</tissue>
    </source>
</reference>
<accession>S4P9C5</accession>
<dbReference type="EMBL" id="GAIX01009125">
    <property type="protein sequence ID" value="JAA83435.1"/>
    <property type="molecule type" value="Transcribed_RNA"/>
</dbReference>
<name>S4P9C5_9NEOP</name>
<evidence type="ECO:0000313" key="1">
    <source>
        <dbReference type="EMBL" id="JAA83435.1"/>
    </source>
</evidence>
<proteinExistence type="predicted"/>
<reference evidence="1" key="1">
    <citation type="journal article" date="2013" name="BMC Genomics">
        <title>Unscrambling butterfly oogenesis.</title>
        <authorList>
            <person name="Carter J.M."/>
            <person name="Baker S.C."/>
            <person name="Pink R."/>
            <person name="Carter D.R."/>
            <person name="Collins A."/>
            <person name="Tomlin J."/>
            <person name="Gibbs M."/>
            <person name="Breuker C.J."/>
        </authorList>
    </citation>
    <scope>NUCLEOTIDE SEQUENCE</scope>
    <source>
        <tissue evidence="1">Ovary</tissue>
    </source>
</reference>
<organism evidence="1">
    <name type="scientific">Pararge aegeria</name>
    <name type="common">speckled wood butterfly</name>
    <dbReference type="NCBI Taxonomy" id="116150"/>
    <lineage>
        <taxon>Eukaryota</taxon>
        <taxon>Metazoa</taxon>
        <taxon>Ecdysozoa</taxon>
        <taxon>Arthropoda</taxon>
        <taxon>Hexapoda</taxon>
        <taxon>Insecta</taxon>
        <taxon>Pterygota</taxon>
        <taxon>Neoptera</taxon>
        <taxon>Endopterygota</taxon>
        <taxon>Lepidoptera</taxon>
        <taxon>Glossata</taxon>
        <taxon>Ditrysia</taxon>
        <taxon>Papilionoidea</taxon>
        <taxon>Nymphalidae</taxon>
        <taxon>Satyrinae</taxon>
        <taxon>Satyrini</taxon>
        <taxon>Parargina</taxon>
        <taxon>Pararge</taxon>
    </lineage>
</organism>
<sequence>MYILKNLLILALCKDTRMNLQKTVSHFKENIIWPGSQNGIHYSILLFCLYFTCQCSGHHARLVCKTLQNLDTG</sequence>